<gene>
    <name evidence="3" type="ORF">E1294_51400</name>
</gene>
<comment type="caution">
    <text evidence="3">The sequence shown here is derived from an EMBL/GenBank/DDBJ whole genome shotgun (WGS) entry which is preliminary data.</text>
</comment>
<protein>
    <recommendedName>
        <fullName evidence="2">Transposase putative helix-turn-helix domain-containing protein</fullName>
    </recommendedName>
</protein>
<dbReference type="Pfam" id="PF12323">
    <property type="entry name" value="HTH_OrfB_IS605"/>
    <property type="match status" value="1"/>
</dbReference>
<keyword evidence="4" id="KW-1185">Reference proteome</keyword>
<name>A0A4R4V9K8_9ACTN</name>
<feature type="domain" description="Transposase putative helix-turn-helix" evidence="2">
    <location>
        <begin position="69"/>
        <end position="106"/>
    </location>
</feature>
<organism evidence="3 4">
    <name type="scientific">Nonomuraea diastatica</name>
    <dbReference type="NCBI Taxonomy" id="1848329"/>
    <lineage>
        <taxon>Bacteria</taxon>
        <taxon>Bacillati</taxon>
        <taxon>Actinomycetota</taxon>
        <taxon>Actinomycetes</taxon>
        <taxon>Streptosporangiales</taxon>
        <taxon>Streptosporangiaceae</taxon>
        <taxon>Nonomuraea</taxon>
    </lineage>
</organism>
<proteinExistence type="predicted"/>
<dbReference type="Proteomes" id="UP000294543">
    <property type="component" value="Unassembled WGS sequence"/>
</dbReference>
<evidence type="ECO:0000313" key="4">
    <source>
        <dbReference type="Proteomes" id="UP000294543"/>
    </source>
</evidence>
<dbReference type="EMBL" id="SMKP01000356">
    <property type="protein sequence ID" value="TDD02048.1"/>
    <property type="molecule type" value="Genomic_DNA"/>
</dbReference>
<feature type="compositionally biased region" description="Basic and acidic residues" evidence="1">
    <location>
        <begin position="49"/>
        <end position="59"/>
    </location>
</feature>
<dbReference type="InterPro" id="IPR021027">
    <property type="entry name" value="Transposase_put_HTH"/>
</dbReference>
<evidence type="ECO:0000313" key="3">
    <source>
        <dbReference type="EMBL" id="TDD02048.1"/>
    </source>
</evidence>
<accession>A0A4R4V9K8</accession>
<sequence>METFISVSQVPAKLLPGQPSRHIRPHGPKILLCACEPLLSVRSSLYRDSGELSKSERGDGGAGRAGVPVALDPTPRRAAALASHCGAVRVAFNWGLAQVKANLAQREAERSYGLARRSAHPRVVMVDARTA</sequence>
<evidence type="ECO:0000256" key="1">
    <source>
        <dbReference type="SAM" id="MobiDB-lite"/>
    </source>
</evidence>
<feature type="region of interest" description="Disordered" evidence="1">
    <location>
        <begin position="49"/>
        <end position="69"/>
    </location>
</feature>
<reference evidence="3 4" key="1">
    <citation type="submission" date="2019-03" db="EMBL/GenBank/DDBJ databases">
        <title>Draft genome sequences of novel Actinobacteria.</title>
        <authorList>
            <person name="Sahin N."/>
            <person name="Ay H."/>
            <person name="Saygin H."/>
        </authorList>
    </citation>
    <scope>NUCLEOTIDE SEQUENCE [LARGE SCALE GENOMIC DNA]</scope>
    <source>
        <strain evidence="3 4">KC712</strain>
    </source>
</reference>
<dbReference type="AlphaFoldDB" id="A0A4R4V9K8"/>
<dbReference type="OrthoDB" id="6230307at2"/>
<evidence type="ECO:0000259" key="2">
    <source>
        <dbReference type="Pfam" id="PF12323"/>
    </source>
</evidence>